<organism evidence="9 10">
    <name type="scientific">Aspergillus oryzae</name>
    <name type="common">Yellow koji mold</name>
    <dbReference type="NCBI Taxonomy" id="5062"/>
    <lineage>
        <taxon>Eukaryota</taxon>
        <taxon>Fungi</taxon>
        <taxon>Dikarya</taxon>
        <taxon>Ascomycota</taxon>
        <taxon>Pezizomycotina</taxon>
        <taxon>Eurotiomycetes</taxon>
        <taxon>Eurotiomycetidae</taxon>
        <taxon>Eurotiales</taxon>
        <taxon>Aspergillaceae</taxon>
        <taxon>Aspergillus</taxon>
        <taxon>Aspergillus subgen. Circumdati</taxon>
    </lineage>
</organism>
<comment type="subcellular location">
    <subcellularLocation>
        <location evidence="1">Cytoplasm</location>
        <location evidence="1">Cytoskeleton</location>
    </subcellularLocation>
</comment>
<proteinExistence type="predicted"/>
<feature type="region of interest" description="Disordered" evidence="7">
    <location>
        <begin position="996"/>
        <end position="1036"/>
    </location>
</feature>
<evidence type="ECO:0000256" key="2">
    <source>
        <dbReference type="ARBA" id="ARBA00022490"/>
    </source>
</evidence>
<name>A0A1S9D8X9_ASPOZ</name>
<dbReference type="Proteomes" id="UP000190312">
    <property type="component" value="Unassembled WGS sequence"/>
</dbReference>
<dbReference type="InterPro" id="IPR053143">
    <property type="entry name" value="Arylsulfate_ST"/>
</dbReference>
<keyword evidence="8" id="KW-0812">Transmembrane</keyword>
<protein>
    <submittedName>
        <fullName evidence="9">Dynein family light intermediate chain</fullName>
    </submittedName>
</protein>
<evidence type="ECO:0000313" key="10">
    <source>
        <dbReference type="Proteomes" id="UP000190312"/>
    </source>
</evidence>
<dbReference type="eggNOG" id="KOG3905">
    <property type="taxonomic scope" value="Eukaryota"/>
</dbReference>
<evidence type="ECO:0000256" key="4">
    <source>
        <dbReference type="ARBA" id="ARBA00023017"/>
    </source>
</evidence>
<feature type="region of interest" description="Disordered" evidence="7">
    <location>
        <begin position="189"/>
        <end position="208"/>
    </location>
</feature>
<feature type="transmembrane region" description="Helical" evidence="8">
    <location>
        <begin position="1060"/>
        <end position="1081"/>
    </location>
</feature>
<keyword evidence="2" id="KW-0963">Cytoplasm</keyword>
<dbReference type="GO" id="GO:0030286">
    <property type="term" value="C:dynein complex"/>
    <property type="evidence" value="ECO:0007669"/>
    <property type="project" value="UniProtKB-KW"/>
</dbReference>
<keyword evidence="8" id="KW-1133">Transmembrane helix</keyword>
<evidence type="ECO:0000256" key="6">
    <source>
        <dbReference type="ARBA" id="ARBA00023212"/>
    </source>
</evidence>
<dbReference type="VEuPathDB" id="FungiDB:AO090120000201"/>
<keyword evidence="5" id="KW-0505">Motor protein</keyword>
<dbReference type="Pfam" id="PF05783">
    <property type="entry name" value="DLIC"/>
    <property type="match status" value="2"/>
</dbReference>
<reference evidence="9 10" key="1">
    <citation type="submission" date="2016-10" db="EMBL/GenBank/DDBJ databases">
        <title>Genome sequencing of Aspergillus oryzae BCC7051.</title>
        <authorList>
            <person name="Thammarongtham C."/>
            <person name="Vorapreeda T."/>
            <person name="Nookaew I."/>
            <person name="Srisuk T."/>
            <person name="Land M."/>
            <person name="Jeennor S."/>
            <person name="Laoteng K."/>
        </authorList>
    </citation>
    <scope>NUCLEOTIDE SEQUENCE [LARGE SCALE GENOMIC DNA]</scope>
    <source>
        <strain evidence="9 10">BCC7051</strain>
    </source>
</reference>
<evidence type="ECO:0000256" key="5">
    <source>
        <dbReference type="ARBA" id="ARBA00023175"/>
    </source>
</evidence>
<feature type="compositionally biased region" description="Basic and acidic residues" evidence="7">
    <location>
        <begin position="996"/>
        <end position="1007"/>
    </location>
</feature>
<evidence type="ECO:0000256" key="8">
    <source>
        <dbReference type="SAM" id="Phobius"/>
    </source>
</evidence>
<keyword evidence="4" id="KW-0243">Dynein</keyword>
<keyword evidence="3" id="KW-0493">Microtubule</keyword>
<dbReference type="AlphaFoldDB" id="A0A1S9D8X9"/>
<comment type="caution">
    <text evidence="9">The sequence shown here is derived from an EMBL/GenBank/DDBJ whole genome shotgun (WGS) entry which is preliminary data.</text>
</comment>
<dbReference type="OrthoDB" id="5427350at2759"/>
<evidence type="ECO:0000256" key="3">
    <source>
        <dbReference type="ARBA" id="ARBA00022701"/>
    </source>
</evidence>
<dbReference type="InterPro" id="IPR022780">
    <property type="entry name" value="Dynein_light_int_chain"/>
</dbReference>
<feature type="compositionally biased region" description="Polar residues" evidence="7">
    <location>
        <begin position="196"/>
        <end position="208"/>
    </location>
</feature>
<feature type="compositionally biased region" description="Acidic residues" evidence="7">
    <location>
        <begin position="534"/>
        <end position="544"/>
    </location>
</feature>
<dbReference type="GO" id="GO:0005874">
    <property type="term" value="C:microtubule"/>
    <property type="evidence" value="ECO:0007669"/>
    <property type="project" value="UniProtKB-KW"/>
</dbReference>
<dbReference type="InterPro" id="IPR039535">
    <property type="entry name" value="ASST-like"/>
</dbReference>
<evidence type="ECO:0000313" key="9">
    <source>
        <dbReference type="EMBL" id="OOO05535.1"/>
    </source>
</evidence>
<accession>A0A1S9D8X9</accession>
<feature type="region of interest" description="Disordered" evidence="7">
    <location>
        <begin position="343"/>
        <end position="369"/>
    </location>
</feature>
<feature type="region of interest" description="Disordered" evidence="7">
    <location>
        <begin position="478"/>
        <end position="555"/>
    </location>
</feature>
<keyword evidence="6" id="KW-0206">Cytoskeleton</keyword>
<dbReference type="VEuPathDB" id="FungiDB:AO090120000195"/>
<sequence>MFTSSHNPGPKLGSGNNSRPSSKDGPKKNIWSSMLDSVANGKRLPEKNLLILGGTPESQREFLDTLSADTSDPSLSNDRRKGRLPPVANQFALGYTYQDVLDADQEDTLARVSAYLLSEPSLSFAPLLKPLLTAQSVPETLVVILLDWSDPWTWVRRLREWVRLLRHVLISLDDETKIVMEETMTEWRDRKRGMDPSSTGAQGLTSSGGPVTIPLGPGEWDEGLGIPMCVVCQGADKIEKLEKDHGWHEEEFDFILQFMRTILLKHGASLIYTTPFLVNSLQSLLHSSLGIHSLLKRQSLKHNVIDRDKILVPSNWDSWGKIRIIREGFDMEGVSTAWSIEIQDPPEPLSGSSMDDAKPQGENAAGLDDGTSAVAIFEQTIKDPKRDASMTHPGSQHSKSKVEVDTSDMQSFLTKQLEVLEQLKIEDEKDRTAKPVPQLEMSPLDDNGRVNEHIGPVQFNMGGIQVDADDMLRKLKEREANRSQRKDTLSAPPGEKSHNQALANFFAGLVKKPGGSPRGSPSAYSQGWGASSPLEDEAMEDDQQGFETGSQTGPGAVSLRGGCKMLIWAGSPMFDNRNIFDFKAVHSIGDKPHLSLVWQIAYDHSDNGYGVILDNAYDIKKKIPMPDEYGAFDIHEFNILDDGKTAMAITYREHEIALDTMDRPGEHTHVLSGGFVKIDLNSEKINYVWDGVDKVALSESVTVNKETPPVGPPGWDYVHINSIDKNDDGDYIISYRFTNTIYMISGQDGNIMWRLGGQYTDFEQDFTFSKQHDAKFIESNGTHHVISLLNNASDEISNDEDVSSALFIELDTSAFPKTAKVIRRHNRPDGGLTRLRGNTQLLPNNNVFVGWSERGYISEFSPEGDTLLNANFVSSRYSTYRAYKFEFTGRPSAPPDLVASVWGTDQTDLSTTFYVSWNGATDIAGWNFYARAAKNGHPILIGNATKTDFETMFIARGYLDWVTAEAVDHEGRVLGTSRVQRSKIPDNWAAAGFRGDLKTLKPDDPKAPKSNGGKQTTADAEADNKNNNNLQSPRPADAEVKEIAQLAHETYDLVRNVSGVFVLIVLCGIVSGIAASIYLCFRRRITQPYKHVPSDDIPEEEIRLHSVE</sequence>
<evidence type="ECO:0000256" key="7">
    <source>
        <dbReference type="SAM" id="MobiDB-lite"/>
    </source>
</evidence>
<dbReference type="EMBL" id="MKZY01000009">
    <property type="protein sequence ID" value="OOO05535.1"/>
    <property type="molecule type" value="Genomic_DNA"/>
</dbReference>
<feature type="region of interest" description="Disordered" evidence="7">
    <location>
        <begin position="383"/>
        <end position="405"/>
    </location>
</feature>
<gene>
    <name evidence="9" type="ORF">OAory_01070510</name>
</gene>
<dbReference type="PANTHER" id="PTHR35340:SF8">
    <property type="entry name" value="ASST-DOMAIN-CONTAINING PROTEIN"/>
    <property type="match status" value="1"/>
</dbReference>
<feature type="region of interest" description="Disordered" evidence="7">
    <location>
        <begin position="1"/>
        <end position="36"/>
    </location>
</feature>
<dbReference type="PANTHER" id="PTHR35340">
    <property type="entry name" value="PQQ ENZYME REPEAT PROTEIN-RELATED"/>
    <property type="match status" value="1"/>
</dbReference>
<evidence type="ECO:0000256" key="1">
    <source>
        <dbReference type="ARBA" id="ARBA00004245"/>
    </source>
</evidence>
<feature type="compositionally biased region" description="Basic and acidic residues" evidence="7">
    <location>
        <begin position="478"/>
        <end position="488"/>
    </location>
</feature>
<dbReference type="Pfam" id="PF14269">
    <property type="entry name" value="Arylsulfotran_2"/>
    <property type="match status" value="1"/>
</dbReference>
<feature type="region of interest" description="Disordered" evidence="7">
    <location>
        <begin position="428"/>
        <end position="449"/>
    </location>
</feature>
<keyword evidence="8" id="KW-0472">Membrane</keyword>